<evidence type="ECO:0000256" key="6">
    <source>
        <dbReference type="ARBA" id="ARBA00022553"/>
    </source>
</evidence>
<keyword evidence="6" id="KW-0597">Phosphoprotein</keyword>
<dbReference type="InterPro" id="IPR003660">
    <property type="entry name" value="HAMP_dom"/>
</dbReference>
<dbReference type="SUPFAM" id="SSF47384">
    <property type="entry name" value="Homodimeric domain of signal transducing histidine kinase"/>
    <property type="match status" value="1"/>
</dbReference>
<evidence type="ECO:0000256" key="15">
    <source>
        <dbReference type="SAM" id="Phobius"/>
    </source>
</evidence>
<dbReference type="SMART" id="SM00304">
    <property type="entry name" value="HAMP"/>
    <property type="match status" value="1"/>
</dbReference>
<dbReference type="InterPro" id="IPR036097">
    <property type="entry name" value="HisK_dim/P_sf"/>
</dbReference>
<evidence type="ECO:0000256" key="7">
    <source>
        <dbReference type="ARBA" id="ARBA00022679"/>
    </source>
</evidence>
<dbReference type="CDD" id="cd00082">
    <property type="entry name" value="HisKA"/>
    <property type="match status" value="1"/>
</dbReference>
<dbReference type="InterPro" id="IPR005467">
    <property type="entry name" value="His_kinase_dom"/>
</dbReference>
<evidence type="ECO:0000259" key="16">
    <source>
        <dbReference type="PROSITE" id="PS50109"/>
    </source>
</evidence>
<dbReference type="EMBL" id="MPJC01000004">
    <property type="protein sequence ID" value="OKA22549.1"/>
    <property type="molecule type" value="Genomic_DNA"/>
</dbReference>
<dbReference type="Pfam" id="PF00512">
    <property type="entry name" value="HisKA"/>
    <property type="match status" value="1"/>
</dbReference>
<keyword evidence="11" id="KW-0067">ATP-binding</keyword>
<keyword evidence="4" id="KW-1003">Cell membrane</keyword>
<gene>
    <name evidence="18" type="ORF">BOH73_07265</name>
</gene>
<evidence type="ECO:0000259" key="17">
    <source>
        <dbReference type="PROSITE" id="PS50885"/>
    </source>
</evidence>
<keyword evidence="12 15" id="KW-1133">Transmembrane helix</keyword>
<evidence type="ECO:0000256" key="13">
    <source>
        <dbReference type="ARBA" id="ARBA00023012"/>
    </source>
</evidence>
<dbReference type="PROSITE" id="PS50885">
    <property type="entry name" value="HAMP"/>
    <property type="match status" value="1"/>
</dbReference>
<dbReference type="SMART" id="SM00388">
    <property type="entry name" value="HisKA"/>
    <property type="match status" value="1"/>
</dbReference>
<dbReference type="PANTHER" id="PTHR44936:SF5">
    <property type="entry name" value="SENSOR HISTIDINE KINASE ENVZ"/>
    <property type="match status" value="1"/>
</dbReference>
<evidence type="ECO:0000256" key="14">
    <source>
        <dbReference type="ARBA" id="ARBA00023136"/>
    </source>
</evidence>
<organism evidence="18 19">
    <name type="scientific">Pseudomonas versuta</name>
    <dbReference type="NCBI Taxonomy" id="1788301"/>
    <lineage>
        <taxon>Bacteria</taxon>
        <taxon>Pseudomonadati</taxon>
        <taxon>Pseudomonadota</taxon>
        <taxon>Gammaproteobacteria</taxon>
        <taxon>Pseudomonadales</taxon>
        <taxon>Pseudomonadaceae</taxon>
        <taxon>Pseudomonas</taxon>
    </lineage>
</organism>
<name>A0ABX3EA33_9PSED</name>
<evidence type="ECO:0000256" key="4">
    <source>
        <dbReference type="ARBA" id="ARBA00022475"/>
    </source>
</evidence>
<dbReference type="Pfam" id="PF00672">
    <property type="entry name" value="HAMP"/>
    <property type="match status" value="1"/>
</dbReference>
<dbReference type="InterPro" id="IPR003594">
    <property type="entry name" value="HATPase_dom"/>
</dbReference>
<keyword evidence="5" id="KW-0997">Cell inner membrane</keyword>
<evidence type="ECO:0000256" key="11">
    <source>
        <dbReference type="ARBA" id="ARBA00022840"/>
    </source>
</evidence>
<keyword evidence="14 15" id="KW-0472">Membrane</keyword>
<dbReference type="Gene3D" id="3.30.565.10">
    <property type="entry name" value="Histidine kinase-like ATPase, C-terminal domain"/>
    <property type="match status" value="1"/>
</dbReference>
<dbReference type="EC" id="2.7.13.3" evidence="3"/>
<dbReference type="InterPro" id="IPR004358">
    <property type="entry name" value="Sig_transdc_His_kin-like_C"/>
</dbReference>
<keyword evidence="9" id="KW-0547">Nucleotide-binding</keyword>
<dbReference type="SMART" id="SM00387">
    <property type="entry name" value="HATPase_c"/>
    <property type="match status" value="1"/>
</dbReference>
<protein>
    <recommendedName>
        <fullName evidence="3">histidine kinase</fullName>
        <ecNumber evidence="3">2.7.13.3</ecNumber>
    </recommendedName>
</protein>
<dbReference type="InterPro" id="IPR036890">
    <property type="entry name" value="HATPase_C_sf"/>
</dbReference>
<feature type="transmembrane region" description="Helical" evidence="15">
    <location>
        <begin position="159"/>
        <end position="181"/>
    </location>
</feature>
<keyword evidence="8 15" id="KW-0812">Transmembrane</keyword>
<dbReference type="GO" id="GO:0016301">
    <property type="term" value="F:kinase activity"/>
    <property type="evidence" value="ECO:0007669"/>
    <property type="project" value="UniProtKB-KW"/>
</dbReference>
<keyword evidence="7" id="KW-0808">Transferase</keyword>
<dbReference type="CDD" id="cd00075">
    <property type="entry name" value="HATPase"/>
    <property type="match status" value="1"/>
</dbReference>
<feature type="domain" description="Histidine kinase" evidence="16">
    <location>
        <begin position="243"/>
        <end position="442"/>
    </location>
</feature>
<reference evidence="18 19" key="1">
    <citation type="submission" date="2016-11" db="EMBL/GenBank/DDBJ databases">
        <title>Draft genome of Pseudomonas versuta A4R1.5.</title>
        <authorList>
            <person name="See-Too W.-S."/>
        </authorList>
    </citation>
    <scope>NUCLEOTIDE SEQUENCE [LARGE SCALE GENOMIC DNA]</scope>
    <source>
        <strain evidence="18 19">A4R1.5</strain>
    </source>
</reference>
<keyword evidence="19" id="KW-1185">Reference proteome</keyword>
<accession>A0ABX3EA33</accession>
<evidence type="ECO:0000256" key="9">
    <source>
        <dbReference type="ARBA" id="ARBA00022741"/>
    </source>
</evidence>
<evidence type="ECO:0000256" key="1">
    <source>
        <dbReference type="ARBA" id="ARBA00000085"/>
    </source>
</evidence>
<dbReference type="PROSITE" id="PS50109">
    <property type="entry name" value="HIS_KIN"/>
    <property type="match status" value="1"/>
</dbReference>
<evidence type="ECO:0000313" key="19">
    <source>
        <dbReference type="Proteomes" id="UP000186677"/>
    </source>
</evidence>
<dbReference type="SUPFAM" id="SSF55874">
    <property type="entry name" value="ATPase domain of HSP90 chaperone/DNA topoisomerase II/histidine kinase"/>
    <property type="match status" value="1"/>
</dbReference>
<comment type="caution">
    <text evidence="18">The sequence shown here is derived from an EMBL/GenBank/DDBJ whole genome shotgun (WGS) entry which is preliminary data.</text>
</comment>
<dbReference type="InterPro" id="IPR003661">
    <property type="entry name" value="HisK_dim/P_dom"/>
</dbReference>
<evidence type="ECO:0000256" key="5">
    <source>
        <dbReference type="ARBA" id="ARBA00022519"/>
    </source>
</evidence>
<dbReference type="PRINTS" id="PR00344">
    <property type="entry name" value="BCTRLSENSOR"/>
</dbReference>
<evidence type="ECO:0000256" key="3">
    <source>
        <dbReference type="ARBA" id="ARBA00012438"/>
    </source>
</evidence>
<keyword evidence="10 18" id="KW-0418">Kinase</keyword>
<dbReference type="Gene3D" id="1.10.287.130">
    <property type="match status" value="1"/>
</dbReference>
<comment type="catalytic activity">
    <reaction evidence="1">
        <text>ATP + protein L-histidine = ADP + protein N-phospho-L-histidine.</text>
        <dbReference type="EC" id="2.7.13.3"/>
    </reaction>
</comment>
<feature type="domain" description="HAMP" evidence="17">
    <location>
        <begin position="183"/>
        <end position="235"/>
    </location>
</feature>
<sequence>MIAHVDTLRRRIALTIVAAMLASLVLYALFVQVAGVWAKPPVDQIGLLDQIAATTRIIQAAPPQLREQLSAAASNPALGVLWSEHRSSFELPANGTSIDLDKAPVLHQLLGEAEHKIEVFQPANWPAESSQARYVLLMQLNDGSWLSFTPPQRSWGMSAALRFAVVVALGLVAAWLVARFATRQLADPLQRFTSAVQRFGTDLNAPAIEIEGPREIRQAIIAYNTMQAKIQQFIAERTLMLASISHDLRAPLTRIRLRCEFIEDIDQQRKLIRDTDEMQSMINCALGFFRDESLREQATTFDLSELLQTVIDDYSDQGIAVAFSGPPHLVYLGRPVGIKRMTTNLLENAVKYARHPRIELINGKCSICIEVSDEGPGIPDSELENVFVPFFRLEPSRNRDSGGVGLGLSSARAMARQHGGELLLRNRIGGGLIAQVELPHASLNRAVAITPPRT</sequence>
<evidence type="ECO:0000256" key="12">
    <source>
        <dbReference type="ARBA" id="ARBA00022989"/>
    </source>
</evidence>
<evidence type="ECO:0000256" key="8">
    <source>
        <dbReference type="ARBA" id="ARBA00022692"/>
    </source>
</evidence>
<comment type="subcellular location">
    <subcellularLocation>
        <location evidence="2">Cell inner membrane</location>
        <topology evidence="2">Multi-pass membrane protein</topology>
    </subcellularLocation>
</comment>
<proteinExistence type="predicted"/>
<evidence type="ECO:0000256" key="2">
    <source>
        <dbReference type="ARBA" id="ARBA00004429"/>
    </source>
</evidence>
<feature type="transmembrane region" description="Helical" evidence="15">
    <location>
        <begin position="12"/>
        <end position="38"/>
    </location>
</feature>
<keyword evidence="13" id="KW-0902">Two-component regulatory system</keyword>
<dbReference type="PANTHER" id="PTHR44936">
    <property type="entry name" value="SENSOR PROTEIN CREC"/>
    <property type="match status" value="1"/>
</dbReference>
<evidence type="ECO:0000256" key="10">
    <source>
        <dbReference type="ARBA" id="ARBA00022777"/>
    </source>
</evidence>
<dbReference type="Pfam" id="PF02518">
    <property type="entry name" value="HATPase_c"/>
    <property type="match status" value="1"/>
</dbReference>
<dbReference type="InterPro" id="IPR050980">
    <property type="entry name" value="2C_sensor_his_kinase"/>
</dbReference>
<dbReference type="Proteomes" id="UP000186677">
    <property type="component" value="Unassembled WGS sequence"/>
</dbReference>
<evidence type="ECO:0000313" key="18">
    <source>
        <dbReference type="EMBL" id="OKA22549.1"/>
    </source>
</evidence>